<organism evidence="2 3">
    <name type="scientific">Kribbella karoonensis</name>
    <dbReference type="NCBI Taxonomy" id="324851"/>
    <lineage>
        <taxon>Bacteria</taxon>
        <taxon>Bacillati</taxon>
        <taxon>Actinomycetota</taxon>
        <taxon>Actinomycetes</taxon>
        <taxon>Propionibacteriales</taxon>
        <taxon>Kribbellaceae</taxon>
        <taxon>Kribbella</taxon>
    </lineage>
</organism>
<feature type="domain" description="PPC" evidence="1">
    <location>
        <begin position="8"/>
        <end position="145"/>
    </location>
</feature>
<evidence type="ECO:0000313" key="3">
    <source>
        <dbReference type="Proteomes" id="UP001500190"/>
    </source>
</evidence>
<dbReference type="Gene3D" id="3.30.1330.80">
    <property type="entry name" value="Hypothetical protein, similar to alpha- acetolactate decarboxylase, domain 2"/>
    <property type="match status" value="1"/>
</dbReference>
<sequence length="152" mass="16267">MSWKLLEPAVGERVYAVIGEPGDDAVELLGQFARAEELTAAQLTAVGAFSTATVGWFDREAKDYRRIEVGEQCEVLSLLGDIALGPDGPAVHLHAVLGLADGQVRGGHLLAGEVWPTLEVIVREAPGYLRKTQRPDIGLALVDLEVSRGGNR</sequence>
<evidence type="ECO:0000313" key="2">
    <source>
        <dbReference type="EMBL" id="GAA1594614.1"/>
    </source>
</evidence>
<dbReference type="PROSITE" id="PS51742">
    <property type="entry name" value="PPC"/>
    <property type="match status" value="1"/>
</dbReference>
<protein>
    <submittedName>
        <fullName evidence="2">DNA-binding protein</fullName>
    </submittedName>
</protein>
<dbReference type="Pfam" id="PF03479">
    <property type="entry name" value="PCC"/>
    <property type="match status" value="1"/>
</dbReference>
<evidence type="ECO:0000259" key="1">
    <source>
        <dbReference type="PROSITE" id="PS51742"/>
    </source>
</evidence>
<dbReference type="PANTHER" id="PTHR34988">
    <property type="entry name" value="PROTEIN, PUTATIVE-RELATED"/>
    <property type="match status" value="1"/>
</dbReference>
<accession>A0ABN2E616</accession>
<dbReference type="RefSeq" id="WP_344194744.1">
    <property type="nucleotide sequence ID" value="NZ_BAAAND010000008.1"/>
</dbReference>
<keyword evidence="3" id="KW-1185">Reference proteome</keyword>
<proteinExistence type="predicted"/>
<dbReference type="InterPro" id="IPR005175">
    <property type="entry name" value="PPC_dom"/>
</dbReference>
<comment type="caution">
    <text evidence="2">The sequence shown here is derived from an EMBL/GenBank/DDBJ whole genome shotgun (WGS) entry which is preliminary data.</text>
</comment>
<dbReference type="CDD" id="cd11378">
    <property type="entry name" value="DUF296"/>
    <property type="match status" value="1"/>
</dbReference>
<dbReference type="PANTHER" id="PTHR34988:SF1">
    <property type="entry name" value="DNA-BINDING PROTEIN"/>
    <property type="match status" value="1"/>
</dbReference>
<name>A0ABN2E616_9ACTN</name>
<dbReference type="Proteomes" id="UP001500190">
    <property type="component" value="Unassembled WGS sequence"/>
</dbReference>
<gene>
    <name evidence="2" type="ORF">GCM10009742_46610</name>
</gene>
<reference evidence="2 3" key="1">
    <citation type="journal article" date="2019" name="Int. J. Syst. Evol. Microbiol.">
        <title>The Global Catalogue of Microorganisms (GCM) 10K type strain sequencing project: providing services to taxonomists for standard genome sequencing and annotation.</title>
        <authorList>
            <consortium name="The Broad Institute Genomics Platform"/>
            <consortium name="The Broad Institute Genome Sequencing Center for Infectious Disease"/>
            <person name="Wu L."/>
            <person name="Ma J."/>
        </authorList>
    </citation>
    <scope>NUCLEOTIDE SEQUENCE [LARGE SCALE GENOMIC DNA]</scope>
    <source>
        <strain evidence="2 3">JCM 14304</strain>
    </source>
</reference>
<dbReference type="SUPFAM" id="SSF117856">
    <property type="entry name" value="AF0104/ALDC/Ptd012-like"/>
    <property type="match status" value="1"/>
</dbReference>
<dbReference type="EMBL" id="BAAAND010000008">
    <property type="protein sequence ID" value="GAA1594614.1"/>
    <property type="molecule type" value="Genomic_DNA"/>
</dbReference>
<keyword evidence="2" id="KW-0238">DNA-binding</keyword>
<dbReference type="GO" id="GO:0003677">
    <property type="term" value="F:DNA binding"/>
    <property type="evidence" value="ECO:0007669"/>
    <property type="project" value="UniProtKB-KW"/>
</dbReference>